<dbReference type="Proteomes" id="UP001497392">
    <property type="component" value="Unassembled WGS sequence"/>
</dbReference>
<dbReference type="EMBL" id="CAXHTA020000020">
    <property type="protein sequence ID" value="CAL5229231.1"/>
    <property type="molecule type" value="Genomic_DNA"/>
</dbReference>
<dbReference type="SMART" id="SM00129">
    <property type="entry name" value="KISc"/>
    <property type="match status" value="1"/>
</dbReference>
<feature type="compositionally biased region" description="Low complexity" evidence="3">
    <location>
        <begin position="673"/>
        <end position="682"/>
    </location>
</feature>
<protein>
    <submittedName>
        <fullName evidence="5">G12516 protein</fullName>
    </submittedName>
</protein>
<dbReference type="PROSITE" id="PS50067">
    <property type="entry name" value="KINESIN_MOTOR_2"/>
    <property type="match status" value="1"/>
</dbReference>
<dbReference type="PRINTS" id="PR00380">
    <property type="entry name" value="KINESINHEAVY"/>
</dbReference>
<feature type="region of interest" description="Disordered" evidence="3">
    <location>
        <begin position="354"/>
        <end position="380"/>
    </location>
</feature>
<dbReference type="Gene3D" id="3.40.850.10">
    <property type="entry name" value="Kinesin motor domain"/>
    <property type="match status" value="1"/>
</dbReference>
<dbReference type="InterPro" id="IPR001752">
    <property type="entry name" value="Kinesin_motor_dom"/>
</dbReference>
<evidence type="ECO:0000256" key="2">
    <source>
        <dbReference type="PROSITE-ProRule" id="PRU00283"/>
    </source>
</evidence>
<dbReference type="InterPro" id="IPR036961">
    <property type="entry name" value="Kinesin_motor_dom_sf"/>
</dbReference>
<dbReference type="SUPFAM" id="SSF52540">
    <property type="entry name" value="P-loop containing nucleoside triphosphate hydrolases"/>
    <property type="match status" value="1"/>
</dbReference>
<comment type="similarity">
    <text evidence="2">Belongs to the TRAFAC class myosin-kinesin ATPase superfamily. Kinesin family.</text>
</comment>
<evidence type="ECO:0000259" key="4">
    <source>
        <dbReference type="PROSITE" id="PS50067"/>
    </source>
</evidence>
<feature type="domain" description="Kinesin motor" evidence="4">
    <location>
        <begin position="1"/>
        <end position="350"/>
    </location>
</feature>
<evidence type="ECO:0000313" key="6">
    <source>
        <dbReference type="Proteomes" id="UP001497392"/>
    </source>
</evidence>
<comment type="caution">
    <text evidence="5">The sequence shown here is derived from an EMBL/GenBank/DDBJ whole genome shotgun (WGS) entry which is preliminary data.</text>
</comment>
<dbReference type="InterPro" id="IPR027640">
    <property type="entry name" value="Kinesin-like_fam"/>
</dbReference>
<reference evidence="5 6" key="1">
    <citation type="submission" date="2024-06" db="EMBL/GenBank/DDBJ databases">
        <authorList>
            <person name="Kraege A."/>
            <person name="Thomma B."/>
        </authorList>
    </citation>
    <scope>NUCLEOTIDE SEQUENCE [LARGE SCALE GENOMIC DNA]</scope>
</reference>
<gene>
    <name evidence="5" type="primary">g12516</name>
    <name evidence="5" type="ORF">VP750_LOCUS11137</name>
</gene>
<dbReference type="PANTHER" id="PTHR24115">
    <property type="entry name" value="KINESIN-RELATED"/>
    <property type="match status" value="1"/>
</dbReference>
<evidence type="ECO:0000313" key="5">
    <source>
        <dbReference type="EMBL" id="CAL5229231.1"/>
    </source>
</evidence>
<proteinExistence type="inferred from homology"/>
<feature type="compositionally biased region" description="Low complexity" evidence="3">
    <location>
        <begin position="779"/>
        <end position="791"/>
    </location>
</feature>
<organism evidence="5 6">
    <name type="scientific">Coccomyxa viridis</name>
    <dbReference type="NCBI Taxonomy" id="1274662"/>
    <lineage>
        <taxon>Eukaryota</taxon>
        <taxon>Viridiplantae</taxon>
        <taxon>Chlorophyta</taxon>
        <taxon>core chlorophytes</taxon>
        <taxon>Trebouxiophyceae</taxon>
        <taxon>Trebouxiophyceae incertae sedis</taxon>
        <taxon>Coccomyxaceae</taxon>
        <taxon>Coccomyxa</taxon>
    </lineage>
</organism>
<feature type="region of interest" description="Disordered" evidence="3">
    <location>
        <begin position="728"/>
        <end position="793"/>
    </location>
</feature>
<feature type="compositionally biased region" description="Polar residues" evidence="3">
    <location>
        <begin position="603"/>
        <end position="614"/>
    </location>
</feature>
<sequence>MEEIINQEDFEEKGGSSLLETCVFAPHNRGTVEVHVPEGAQAGQTRIFRVNQVVNEDAGLEFAYTYTAHTMVKTVRRQGGSGCFISLGLPRSGKTFMMEGDMGDAGIVMRAIQELLSCGHTIPRTGPHGRRGLRRGAPTWSLAMSHYEVHQERVYDLLNDREEVGVTEDNSGHVILDGLTEMHVVDAAMARQLLRQAQSGRRQLGNRSYSHCFTVLYLYKEGGPMPKAVRHSVSGVRRVPHAHLTFVDMAGKEPAGDIYSSSLDSEDNAWLYESHHAIETCLSRHLWLQQAGPKLPLEVPYKSSKVTHILKDVFVEEASLALCINLSTAAEDFCEETLQLLEDLSLPLKQRSSAHLREQTGPAGSQPQAQRGAQKPKQHARALLLPGDEVSAAPATQKPARDPRIPRAEQLLGAAQDEAQCWRAQAVRLSQELQRAHSAAHSERQAYVEQLRRARAHLRHLSANSAGADQEMAYLMRELKRANAADSSLRAELSEVREACKVAQTAAQKEAQRAADLDASQAAMQQQLAELLGTNKGIDKDDSGHYASAVSRERSPSPAAEAHQVGGNKTAPSTPAPTPAAHRARGCRTAPSTPDATAGGRAFSSSPVLRQQPSWAPPAMSAARERSAVLPQAARPDQAASAAVPSSMAGPLASAEGSAAVRGDAQSTHDASEQPAASAAAQIHTYCSPAEADEATSPWRPAAEDDPDAIVLCPVLAAFLAAARARKAPRPGATSKAPSKAAQGCKRQKRAAHTIGPSVNSAVAAERATPAKRARKEGASLAPAPELAAASVNQEMERRVRRCVTNGIKMPDQGAASSAAAGSQVRLPGSKPFTRSAAASQRQAHAFSPVPERLRANGVPSGVGMEVDLPAQAPAKATQKVAKRQDISWRNGRVHVESCSIFHELTDHSRAQGDLDLTSCTKTKTLPHHADPWLNY</sequence>
<feature type="compositionally biased region" description="Polar residues" evidence="3">
    <location>
        <begin position="362"/>
        <end position="371"/>
    </location>
</feature>
<keyword evidence="2" id="KW-0067">ATP-binding</keyword>
<feature type="compositionally biased region" description="Low complexity" evidence="3">
    <location>
        <begin position="631"/>
        <end position="643"/>
    </location>
</feature>
<evidence type="ECO:0000256" key="3">
    <source>
        <dbReference type="SAM" id="MobiDB-lite"/>
    </source>
</evidence>
<accession>A0ABP1GAJ1</accession>
<dbReference type="InterPro" id="IPR027417">
    <property type="entry name" value="P-loop_NTPase"/>
</dbReference>
<dbReference type="Pfam" id="PF00225">
    <property type="entry name" value="Kinesin"/>
    <property type="match status" value="1"/>
</dbReference>
<evidence type="ECO:0000256" key="1">
    <source>
        <dbReference type="ARBA" id="ARBA00023175"/>
    </source>
</evidence>
<keyword evidence="1 2" id="KW-0505">Motor protein</keyword>
<keyword evidence="6" id="KW-1185">Reference proteome</keyword>
<keyword evidence="2" id="KW-0547">Nucleotide-binding</keyword>
<feature type="region of interest" description="Disordered" evidence="3">
    <location>
        <begin position="534"/>
        <end position="682"/>
    </location>
</feature>
<feature type="binding site" evidence="2">
    <location>
        <begin position="88"/>
        <end position="95"/>
    </location>
    <ligand>
        <name>ATP</name>
        <dbReference type="ChEBI" id="CHEBI:30616"/>
    </ligand>
</feature>
<name>A0ABP1GAJ1_9CHLO</name>